<gene>
    <name evidence="2" type="ORF">M438DRAFT_358511</name>
</gene>
<keyword evidence="3" id="KW-1185">Reference proteome</keyword>
<evidence type="ECO:0000313" key="3">
    <source>
        <dbReference type="Proteomes" id="UP000030706"/>
    </source>
</evidence>
<name>A0A074XAZ7_AURPU</name>
<protein>
    <submittedName>
        <fullName evidence="2">Uncharacterized protein</fullName>
    </submittedName>
</protein>
<evidence type="ECO:0000313" key="2">
    <source>
        <dbReference type="EMBL" id="KEQ80909.1"/>
    </source>
</evidence>
<organism evidence="2 3">
    <name type="scientific">Aureobasidium pullulans EXF-150</name>
    <dbReference type="NCBI Taxonomy" id="1043002"/>
    <lineage>
        <taxon>Eukaryota</taxon>
        <taxon>Fungi</taxon>
        <taxon>Dikarya</taxon>
        <taxon>Ascomycota</taxon>
        <taxon>Pezizomycotina</taxon>
        <taxon>Dothideomycetes</taxon>
        <taxon>Dothideomycetidae</taxon>
        <taxon>Dothideales</taxon>
        <taxon>Saccotheciaceae</taxon>
        <taxon>Aureobasidium</taxon>
    </lineage>
</organism>
<accession>A0A074XAZ7</accession>
<evidence type="ECO:0000256" key="1">
    <source>
        <dbReference type="SAM" id="SignalP"/>
    </source>
</evidence>
<dbReference type="OrthoDB" id="5413589at2759"/>
<feature type="signal peptide" evidence="1">
    <location>
        <begin position="1"/>
        <end position="19"/>
    </location>
</feature>
<feature type="chain" id="PRO_5001702237" evidence="1">
    <location>
        <begin position="20"/>
        <end position="455"/>
    </location>
</feature>
<proteinExistence type="predicted"/>
<dbReference type="RefSeq" id="XP_029757096.1">
    <property type="nucleotide sequence ID" value="XM_029907264.1"/>
</dbReference>
<dbReference type="GeneID" id="40749570"/>
<reference evidence="2 3" key="1">
    <citation type="journal article" date="2014" name="BMC Genomics">
        <title>Genome sequencing of four Aureobasidium pullulans varieties: biotechnological potential, stress tolerance, and description of new species.</title>
        <authorList>
            <person name="Gostin Ar C."/>
            <person name="Ohm R.A."/>
            <person name="Kogej T."/>
            <person name="Sonjak S."/>
            <person name="Turk M."/>
            <person name="Zajc J."/>
            <person name="Zalar P."/>
            <person name="Grube M."/>
            <person name="Sun H."/>
            <person name="Han J."/>
            <person name="Sharma A."/>
            <person name="Chiniquy J."/>
            <person name="Ngan C.Y."/>
            <person name="Lipzen A."/>
            <person name="Barry K."/>
            <person name="Grigoriev I.V."/>
            <person name="Gunde-Cimerman N."/>
        </authorList>
    </citation>
    <scope>NUCLEOTIDE SEQUENCE [LARGE SCALE GENOMIC DNA]</scope>
    <source>
        <strain evidence="2 3">EXF-150</strain>
    </source>
</reference>
<dbReference type="HOGENOM" id="CLU_048447_0_0_1"/>
<sequence length="455" mass="44560">MRSSFFAVAAAVAAVNAQGAQPAPSSTVVADPGTLPLGAECARTEQCAGGAQCFASNFMQITSCGKFNAACENDSQCATNTCNNGLCNGILASSLWLMPTSTSQSFSSASAMSTSTPQGALPAPSSTVVAAPNSLPLGANCANSEQCAGDVECFASNFMQITQCGKFNAACKNDSQCATNTCNNGLCNGFLASSAYLANTASSTQQSASAAGTATAATGGIQPAPSSTVVAAAGSLPLGAECASTEQCANGADCFASTAWQIKSCGKFNSACTSDSQCATNTCNNGLCNGFLASSAYLANQASSTLSTAASSSTASGSLIPLGKSCNATSQCQNGAECTVSSAYQEFAAGMVCGPYNATCSSSSQCSYNSCFNGRCTGVQGYEYSTSTAVISGKTTIVAGTAVPVASSASSGLAAAGNATRSATSTLAAYTGAAGKVGAEAGFAAAVLGAVAFLL</sequence>
<keyword evidence="1" id="KW-0732">Signal</keyword>
<dbReference type="AlphaFoldDB" id="A0A074XAZ7"/>
<dbReference type="Proteomes" id="UP000030706">
    <property type="component" value="Unassembled WGS sequence"/>
</dbReference>
<dbReference type="EMBL" id="KL584995">
    <property type="protein sequence ID" value="KEQ80909.1"/>
    <property type="molecule type" value="Genomic_DNA"/>
</dbReference>